<name>A0A0A9A132_ARUDO</name>
<proteinExistence type="predicted"/>
<keyword evidence="1" id="KW-0812">Transmembrane</keyword>
<reference evidence="2" key="2">
    <citation type="journal article" date="2015" name="Data Brief">
        <title>Shoot transcriptome of the giant reed, Arundo donax.</title>
        <authorList>
            <person name="Barrero R.A."/>
            <person name="Guerrero F.D."/>
            <person name="Moolhuijzen P."/>
            <person name="Goolsby J.A."/>
            <person name="Tidwell J."/>
            <person name="Bellgard S.E."/>
            <person name="Bellgard M.I."/>
        </authorList>
    </citation>
    <scope>NUCLEOTIDE SEQUENCE</scope>
    <source>
        <tissue evidence="2">Shoot tissue taken approximately 20 cm above the soil surface</tissue>
    </source>
</reference>
<accession>A0A0A9A132</accession>
<organism evidence="2">
    <name type="scientific">Arundo donax</name>
    <name type="common">Giant reed</name>
    <name type="synonym">Donax arundinaceus</name>
    <dbReference type="NCBI Taxonomy" id="35708"/>
    <lineage>
        <taxon>Eukaryota</taxon>
        <taxon>Viridiplantae</taxon>
        <taxon>Streptophyta</taxon>
        <taxon>Embryophyta</taxon>
        <taxon>Tracheophyta</taxon>
        <taxon>Spermatophyta</taxon>
        <taxon>Magnoliopsida</taxon>
        <taxon>Liliopsida</taxon>
        <taxon>Poales</taxon>
        <taxon>Poaceae</taxon>
        <taxon>PACMAD clade</taxon>
        <taxon>Arundinoideae</taxon>
        <taxon>Arundineae</taxon>
        <taxon>Arundo</taxon>
    </lineage>
</organism>
<keyword evidence="1" id="KW-0472">Membrane</keyword>
<evidence type="ECO:0000313" key="2">
    <source>
        <dbReference type="EMBL" id="JAD40752.1"/>
    </source>
</evidence>
<keyword evidence="1" id="KW-1133">Transmembrane helix</keyword>
<reference evidence="2" key="1">
    <citation type="submission" date="2014-09" db="EMBL/GenBank/DDBJ databases">
        <authorList>
            <person name="Magalhaes I.L.F."/>
            <person name="Oliveira U."/>
            <person name="Santos F.R."/>
            <person name="Vidigal T.H.D.A."/>
            <person name="Brescovit A.D."/>
            <person name="Santos A.J."/>
        </authorList>
    </citation>
    <scope>NUCLEOTIDE SEQUENCE</scope>
    <source>
        <tissue evidence="2">Shoot tissue taken approximately 20 cm above the soil surface</tissue>
    </source>
</reference>
<feature type="transmembrane region" description="Helical" evidence="1">
    <location>
        <begin position="16"/>
        <end position="36"/>
    </location>
</feature>
<dbReference type="EMBL" id="GBRH01257143">
    <property type="protein sequence ID" value="JAD40752.1"/>
    <property type="molecule type" value="Transcribed_RNA"/>
</dbReference>
<dbReference type="AlphaFoldDB" id="A0A0A9A132"/>
<protein>
    <submittedName>
        <fullName evidence="2">Uncharacterized protein</fullName>
    </submittedName>
</protein>
<sequence length="127" mass="14937">MSLDWFAISIKPNSPWVVIVHAVIPSIDWIYSRLLFWEEHIMYRRRLIQELIHYGGRLLLALAPHGTGVPPAPGRRYPELFLLHHFQFSHNRSTDLVCTDTLILLMNDEKMEIHNDNQSYQAPQYQS</sequence>
<evidence type="ECO:0000256" key="1">
    <source>
        <dbReference type="SAM" id="Phobius"/>
    </source>
</evidence>